<proteinExistence type="predicted"/>
<dbReference type="RefSeq" id="WP_015030465.1">
    <property type="nucleotide sequence ID" value="NC_018748.1"/>
</dbReference>
<dbReference type="CDD" id="cd22331">
    <property type="entry name" value="HinP1I-like"/>
    <property type="match status" value="1"/>
</dbReference>
<dbReference type="Pfam" id="PF11463">
    <property type="entry name" value="R-HINP1I"/>
    <property type="match status" value="1"/>
</dbReference>
<name>A0ABM5N5K6_EMTOG</name>
<evidence type="ECO:0000313" key="2">
    <source>
        <dbReference type="Proteomes" id="UP000002875"/>
    </source>
</evidence>
<organism evidence="1 2">
    <name type="scientific">Emticicia oligotrophica (strain DSM 17448 / CIP 109782 / MTCC 6937 / GPTSA100-15)</name>
    <dbReference type="NCBI Taxonomy" id="929562"/>
    <lineage>
        <taxon>Bacteria</taxon>
        <taxon>Pseudomonadati</taxon>
        <taxon>Bacteroidota</taxon>
        <taxon>Cytophagia</taxon>
        <taxon>Cytophagales</taxon>
        <taxon>Leadbetterellaceae</taxon>
        <taxon>Emticicia</taxon>
    </lineage>
</organism>
<evidence type="ECO:0008006" key="3">
    <source>
        <dbReference type="Google" id="ProtNLM"/>
    </source>
</evidence>
<dbReference type="Proteomes" id="UP000002875">
    <property type="component" value="Chromosome"/>
</dbReference>
<sequence length="249" mass="28790">MNKEQLKGSQTARNGFLNEDDIVEKFNAWQIDDDAQKWLLKMEYQLSEIEFVKAIKLSGFKTDVQVQITVKLKEAIDAQNLQVKLISNPKGFNQIDKRWVDKYVEMWDISPIIVSILKRYTGEIQPNINTPKDKRRMFANEFSENEQAEILKWLSTNKSLIVSDILKGRGQFAAEWMLVAQKTKTNSRWILKPMNFCLNYFGNGAVEITERGNFKIGKITMQRKGGDGGRITANMLQFKLNPAELFENE</sequence>
<dbReference type="Gene3D" id="3.40.1350.40">
    <property type="match status" value="2"/>
</dbReference>
<evidence type="ECO:0000313" key="1">
    <source>
        <dbReference type="EMBL" id="AFK04776.1"/>
    </source>
</evidence>
<keyword evidence="2" id="KW-1185">Reference proteome</keyword>
<dbReference type="InterPro" id="IPR021107">
    <property type="entry name" value="Restrct_endonuc_II_HinP1I"/>
</dbReference>
<accession>A0ABM5N5K6</accession>
<reference evidence="1 2" key="1">
    <citation type="submission" date="2011-07" db="EMBL/GenBank/DDBJ databases">
        <title>The complete genome of chromosome of Emticicia oligotrophica DSM 17448.</title>
        <authorList>
            <consortium name="US DOE Joint Genome Institute (JGI-PGF)"/>
            <person name="Lucas S."/>
            <person name="Han J."/>
            <person name="Lapidus A."/>
            <person name="Bruce D."/>
            <person name="Goodwin L."/>
            <person name="Pitluck S."/>
            <person name="Peters L."/>
            <person name="Kyrpides N."/>
            <person name="Mavromatis K."/>
            <person name="Ivanova N."/>
            <person name="Ovchinnikova G."/>
            <person name="Teshima H."/>
            <person name="Detter J.C."/>
            <person name="Tapia R."/>
            <person name="Han C."/>
            <person name="Land M."/>
            <person name="Hauser L."/>
            <person name="Markowitz V."/>
            <person name="Cheng J.-F."/>
            <person name="Hugenholtz P."/>
            <person name="Woyke T."/>
            <person name="Wu D."/>
            <person name="Tindall B."/>
            <person name="Pomrenke H."/>
            <person name="Brambilla E."/>
            <person name="Klenk H.-P."/>
            <person name="Eisen J.A."/>
        </authorList>
    </citation>
    <scope>NUCLEOTIDE SEQUENCE [LARGE SCALE GENOMIC DNA]</scope>
    <source>
        <strain evidence="1 2">DSM 17448</strain>
    </source>
</reference>
<dbReference type="EMBL" id="CP002961">
    <property type="protein sequence ID" value="AFK04776.1"/>
    <property type="molecule type" value="Genomic_DNA"/>
</dbReference>
<gene>
    <name evidence="1" type="ordered locus">Emtol_3650</name>
</gene>
<protein>
    <recommendedName>
        <fullName evidence="3">Type II restriction endonuclease</fullName>
    </recommendedName>
</protein>